<protein>
    <submittedName>
        <fullName evidence="2">Uncharacterized protein</fullName>
    </submittedName>
</protein>
<evidence type="ECO:0000256" key="1">
    <source>
        <dbReference type="SAM" id="Phobius"/>
    </source>
</evidence>
<accession>A0A367RUZ6</accession>
<evidence type="ECO:0000313" key="2">
    <source>
        <dbReference type="EMBL" id="RCJ40355.1"/>
    </source>
</evidence>
<feature type="transmembrane region" description="Helical" evidence="1">
    <location>
        <begin position="52"/>
        <end position="75"/>
    </location>
</feature>
<gene>
    <name evidence="2" type="ORF">A6769_03045</name>
</gene>
<dbReference type="Proteomes" id="UP000252085">
    <property type="component" value="Unassembled WGS sequence"/>
</dbReference>
<dbReference type="EMBL" id="LXQE01000075">
    <property type="protein sequence ID" value="RCJ40355.1"/>
    <property type="molecule type" value="Genomic_DNA"/>
</dbReference>
<keyword evidence="1" id="KW-1133">Transmembrane helix</keyword>
<dbReference type="AlphaFoldDB" id="A0A367RUZ6"/>
<organism evidence="2 3">
    <name type="scientific">Nostoc punctiforme NIES-2108</name>
    <dbReference type="NCBI Taxonomy" id="1356359"/>
    <lineage>
        <taxon>Bacteria</taxon>
        <taxon>Bacillati</taxon>
        <taxon>Cyanobacteriota</taxon>
        <taxon>Cyanophyceae</taxon>
        <taxon>Nostocales</taxon>
        <taxon>Nostocaceae</taxon>
        <taxon>Nostoc</taxon>
    </lineage>
</organism>
<reference evidence="2 3" key="1">
    <citation type="submission" date="2016-04" db="EMBL/GenBank/DDBJ databases">
        <authorList>
            <person name="Evans L.H."/>
            <person name="Alamgir A."/>
            <person name="Owens N."/>
            <person name="Weber N.D."/>
            <person name="Virtaneva K."/>
            <person name="Barbian K."/>
            <person name="Babar A."/>
            <person name="Rosenke K."/>
        </authorList>
    </citation>
    <scope>NUCLEOTIDE SEQUENCE [LARGE SCALE GENOMIC DNA]</scope>
    <source>
        <strain evidence="2">NIES-2108</strain>
    </source>
</reference>
<proteinExistence type="predicted"/>
<sequence>MNNTDKFPFTPVKYPKIKFEELQSIVLKINNFLTNPAEKNLAVKLDDSLVGYIYFIIAIFCEILALLIAGAGLFITCNLDKEANIVKLSRYRWFGTLGKTVFQYSLNEITDVKLEQIDTSIDEYFFRVILVLESGDNLPLTPNYTSNYINGDSIVRVTKDFLELKYKDSASIQIT</sequence>
<name>A0A367RUZ6_NOSPU</name>
<comment type="caution">
    <text evidence="2">The sequence shown here is derived from an EMBL/GenBank/DDBJ whole genome shotgun (WGS) entry which is preliminary data.</text>
</comment>
<keyword evidence="1" id="KW-0812">Transmembrane</keyword>
<keyword evidence="1" id="KW-0472">Membrane</keyword>
<evidence type="ECO:0000313" key="3">
    <source>
        <dbReference type="Proteomes" id="UP000252085"/>
    </source>
</evidence>